<gene>
    <name evidence="15" type="ORF">MCOR_39753</name>
</gene>
<keyword evidence="4" id="KW-0633">Potassium transport</keyword>
<comment type="subcellular location">
    <subcellularLocation>
        <location evidence="1">Membrane</location>
        <topology evidence="1">Multi-pass membrane protein</topology>
    </subcellularLocation>
</comment>
<dbReference type="Pfam" id="PF07885">
    <property type="entry name" value="Ion_trans_2"/>
    <property type="match status" value="2"/>
</dbReference>
<dbReference type="GO" id="GO:0005886">
    <property type="term" value="C:plasma membrane"/>
    <property type="evidence" value="ECO:0007669"/>
    <property type="project" value="TreeGrafter"/>
</dbReference>
<keyword evidence="16" id="KW-1185">Reference proteome</keyword>
<protein>
    <submittedName>
        <fullName evidence="15">KCNK9</fullName>
    </submittedName>
</protein>
<evidence type="ECO:0000256" key="3">
    <source>
        <dbReference type="ARBA" id="ARBA00022448"/>
    </source>
</evidence>
<feature type="domain" description="Potassium channel" evidence="14">
    <location>
        <begin position="251"/>
        <end position="323"/>
    </location>
</feature>
<dbReference type="InterPro" id="IPR013099">
    <property type="entry name" value="K_chnl_dom"/>
</dbReference>
<feature type="transmembrane region" description="Helical" evidence="13">
    <location>
        <begin position="190"/>
        <end position="210"/>
    </location>
</feature>
<evidence type="ECO:0000256" key="5">
    <source>
        <dbReference type="ARBA" id="ARBA00022692"/>
    </source>
</evidence>
<dbReference type="Gene3D" id="1.10.287.70">
    <property type="match status" value="2"/>
</dbReference>
<evidence type="ECO:0000256" key="8">
    <source>
        <dbReference type="ARBA" id="ARBA00022989"/>
    </source>
</evidence>
<keyword evidence="5 12" id="KW-0812">Transmembrane</keyword>
<accession>A0A6J8DDN1</accession>
<evidence type="ECO:0000256" key="9">
    <source>
        <dbReference type="ARBA" id="ARBA00023065"/>
    </source>
</evidence>
<evidence type="ECO:0000256" key="10">
    <source>
        <dbReference type="ARBA" id="ARBA00023136"/>
    </source>
</evidence>
<dbReference type="PRINTS" id="PR01095">
    <property type="entry name" value="TASKCHANNEL"/>
</dbReference>
<evidence type="ECO:0000313" key="16">
    <source>
        <dbReference type="Proteomes" id="UP000507470"/>
    </source>
</evidence>
<dbReference type="GO" id="GO:0030322">
    <property type="term" value="P:stabilization of membrane potential"/>
    <property type="evidence" value="ECO:0007669"/>
    <property type="project" value="TreeGrafter"/>
</dbReference>
<dbReference type="GO" id="GO:0015271">
    <property type="term" value="F:outward rectifier potassium channel activity"/>
    <property type="evidence" value="ECO:0007669"/>
    <property type="project" value="TreeGrafter"/>
</dbReference>
<dbReference type="InterPro" id="IPR003280">
    <property type="entry name" value="2pore_dom_K_chnl"/>
</dbReference>
<dbReference type="GO" id="GO:0022841">
    <property type="term" value="F:potassium ion leak channel activity"/>
    <property type="evidence" value="ECO:0007669"/>
    <property type="project" value="TreeGrafter"/>
</dbReference>
<sequence length="436" mass="49577">MITKGIRMNKWIKRVNIKLRCLQSRPQRMKRQNVRTLSLIICTFTYLLIGAAVFDSLESDFEIENRRNLRERERKIREKYNITDEHFEKIRINVIKSKPYQAGTQWKFSGALYFSLVVVAVIVVVAVKGKKVGTQWKFSAASYFSLVVVAVKGKKDGIQWNYSGTLFFSLVVVAVIGYGHSTPKTVSGKLFCMGYALAGIPLCIIMFQSVGERLNTFMSYGLKQIKKCFRLKKTEVSQTDLIFVTMNLSTIIVAVGALIFSHYEGWEYIDSLYYCFITLTTIGFGDYVALQKKDKVQTHYYAFSLLFILFGLTVISAAMNLLVLRFLTLNSEDERRDELEAAIAAQNAVHLEGDVITGNAGVVGNAQERPDFQETLSVCSCSCYKWRSARDKIYGATNNPTRTKSFMSNNVQTTKEDNNSETDSFLVWQRSKRASF</sequence>
<feature type="transmembrane region" description="Helical" evidence="13">
    <location>
        <begin position="108"/>
        <end position="127"/>
    </location>
</feature>
<dbReference type="PRINTS" id="PR01333">
    <property type="entry name" value="2POREKCHANEL"/>
</dbReference>
<keyword evidence="7" id="KW-0630">Potassium</keyword>
<dbReference type="AlphaFoldDB" id="A0A6J8DDN1"/>
<feature type="transmembrane region" description="Helical" evidence="13">
    <location>
        <begin position="34"/>
        <end position="54"/>
    </location>
</feature>
<dbReference type="SUPFAM" id="SSF81324">
    <property type="entry name" value="Voltage-gated potassium channels"/>
    <property type="match status" value="2"/>
</dbReference>
<dbReference type="InterPro" id="IPR003092">
    <property type="entry name" value="2pore_dom_K_chnl_TASK"/>
</dbReference>
<dbReference type="PANTHER" id="PTHR11003:SF348">
    <property type="entry name" value="POTASSIUM CHANNEL DOMAIN-CONTAINING PROTEIN"/>
    <property type="match status" value="1"/>
</dbReference>
<evidence type="ECO:0000256" key="11">
    <source>
        <dbReference type="ARBA" id="ARBA00023303"/>
    </source>
</evidence>
<keyword evidence="11 12" id="KW-0407">Ion channel</keyword>
<dbReference type="OrthoDB" id="297496at2759"/>
<organism evidence="15 16">
    <name type="scientific">Mytilus coruscus</name>
    <name type="common">Sea mussel</name>
    <dbReference type="NCBI Taxonomy" id="42192"/>
    <lineage>
        <taxon>Eukaryota</taxon>
        <taxon>Metazoa</taxon>
        <taxon>Spiralia</taxon>
        <taxon>Lophotrochozoa</taxon>
        <taxon>Mollusca</taxon>
        <taxon>Bivalvia</taxon>
        <taxon>Autobranchia</taxon>
        <taxon>Pteriomorphia</taxon>
        <taxon>Mytilida</taxon>
        <taxon>Mytiloidea</taxon>
        <taxon>Mytilidae</taxon>
        <taxon>Mytilinae</taxon>
        <taxon>Mytilus</taxon>
    </lineage>
</organism>
<feature type="domain" description="Potassium channel" evidence="14">
    <location>
        <begin position="141"/>
        <end position="214"/>
    </location>
</feature>
<keyword evidence="10 13" id="KW-0472">Membrane</keyword>
<dbReference type="PIRSF" id="PIRSF038061">
    <property type="entry name" value="K_channel_subfamily_K_type"/>
    <property type="match status" value="1"/>
</dbReference>
<keyword evidence="8 13" id="KW-1133">Transmembrane helix</keyword>
<evidence type="ECO:0000256" key="4">
    <source>
        <dbReference type="ARBA" id="ARBA00022538"/>
    </source>
</evidence>
<comment type="similarity">
    <text evidence="2 12">Belongs to the two pore domain potassium channel (TC 1.A.1.8) family.</text>
</comment>
<evidence type="ECO:0000313" key="15">
    <source>
        <dbReference type="EMBL" id="CAC5406145.1"/>
    </source>
</evidence>
<feature type="transmembrane region" description="Helical" evidence="13">
    <location>
        <begin position="272"/>
        <end position="290"/>
    </location>
</feature>
<dbReference type="PANTHER" id="PTHR11003">
    <property type="entry name" value="POTASSIUM CHANNEL, SUBFAMILY K"/>
    <property type="match status" value="1"/>
</dbReference>
<name>A0A6J8DDN1_MYTCO</name>
<evidence type="ECO:0000256" key="12">
    <source>
        <dbReference type="RuleBase" id="RU003857"/>
    </source>
</evidence>
<evidence type="ECO:0000256" key="7">
    <source>
        <dbReference type="ARBA" id="ARBA00022958"/>
    </source>
</evidence>
<evidence type="ECO:0000256" key="13">
    <source>
        <dbReference type="SAM" id="Phobius"/>
    </source>
</evidence>
<dbReference type="EMBL" id="CACVKT020007176">
    <property type="protein sequence ID" value="CAC5406145.1"/>
    <property type="molecule type" value="Genomic_DNA"/>
</dbReference>
<keyword evidence="9 12" id="KW-0406">Ion transport</keyword>
<evidence type="ECO:0000259" key="14">
    <source>
        <dbReference type="Pfam" id="PF07885"/>
    </source>
</evidence>
<evidence type="ECO:0000256" key="2">
    <source>
        <dbReference type="ARBA" id="ARBA00006666"/>
    </source>
</evidence>
<evidence type="ECO:0000256" key="6">
    <source>
        <dbReference type="ARBA" id="ARBA00022826"/>
    </source>
</evidence>
<evidence type="ECO:0000256" key="1">
    <source>
        <dbReference type="ARBA" id="ARBA00004141"/>
    </source>
</evidence>
<keyword evidence="6" id="KW-0631">Potassium channel</keyword>
<feature type="transmembrane region" description="Helical" evidence="13">
    <location>
        <begin position="302"/>
        <end position="327"/>
    </location>
</feature>
<dbReference type="Proteomes" id="UP000507470">
    <property type="component" value="Unassembled WGS sequence"/>
</dbReference>
<feature type="transmembrane region" description="Helical" evidence="13">
    <location>
        <begin position="159"/>
        <end position="178"/>
    </location>
</feature>
<reference evidence="15 16" key="1">
    <citation type="submission" date="2020-06" db="EMBL/GenBank/DDBJ databases">
        <authorList>
            <person name="Li R."/>
            <person name="Bekaert M."/>
        </authorList>
    </citation>
    <scope>NUCLEOTIDE SEQUENCE [LARGE SCALE GENOMIC DNA]</scope>
    <source>
        <strain evidence="16">wild</strain>
    </source>
</reference>
<feature type="transmembrane region" description="Helical" evidence="13">
    <location>
        <begin position="241"/>
        <end position="260"/>
    </location>
</feature>
<keyword evidence="3 12" id="KW-0813">Transport</keyword>
<proteinExistence type="inferred from homology"/>